<name>A0A497Y3T7_9SPHI</name>
<sequence length="108" mass="12993">MFQPRWHFPYSGYLRIYCGRCFLCGMIIRNCSSSMHLYDYTKGQLPIELNILTDKDEFHRLDEEMSFLREVDYLRQHDPVARVSAKYEKVYQAYKAIIPEFFATFEAE</sequence>
<protein>
    <submittedName>
        <fullName evidence="1">Uncharacterized protein</fullName>
    </submittedName>
</protein>
<evidence type="ECO:0000313" key="1">
    <source>
        <dbReference type="EMBL" id="RLJ75127.1"/>
    </source>
</evidence>
<gene>
    <name evidence="1" type="ORF">BCL90_3475</name>
</gene>
<proteinExistence type="predicted"/>
<dbReference type="Proteomes" id="UP000273898">
    <property type="component" value="Unassembled WGS sequence"/>
</dbReference>
<dbReference type="AlphaFoldDB" id="A0A497Y3T7"/>
<reference evidence="1 2" key="1">
    <citation type="submission" date="2018-10" db="EMBL/GenBank/DDBJ databases">
        <title>Genomic Encyclopedia of Archaeal and Bacterial Type Strains, Phase II (KMG-II): from individual species to whole genera.</title>
        <authorList>
            <person name="Goeker M."/>
        </authorList>
    </citation>
    <scope>NUCLEOTIDE SEQUENCE [LARGE SCALE GENOMIC DNA]</scope>
    <source>
        <strain evidence="1 2">DSM 19624</strain>
    </source>
</reference>
<evidence type="ECO:0000313" key="2">
    <source>
        <dbReference type="Proteomes" id="UP000273898"/>
    </source>
</evidence>
<dbReference type="EMBL" id="RCCK01000012">
    <property type="protein sequence ID" value="RLJ75127.1"/>
    <property type="molecule type" value="Genomic_DNA"/>
</dbReference>
<organism evidence="1 2">
    <name type="scientific">Pedobacter alluvionis</name>
    <dbReference type="NCBI Taxonomy" id="475253"/>
    <lineage>
        <taxon>Bacteria</taxon>
        <taxon>Pseudomonadati</taxon>
        <taxon>Bacteroidota</taxon>
        <taxon>Sphingobacteriia</taxon>
        <taxon>Sphingobacteriales</taxon>
        <taxon>Sphingobacteriaceae</taxon>
        <taxon>Pedobacter</taxon>
    </lineage>
</organism>
<comment type="caution">
    <text evidence="1">The sequence shown here is derived from an EMBL/GenBank/DDBJ whole genome shotgun (WGS) entry which is preliminary data.</text>
</comment>
<accession>A0A497Y3T7</accession>